<evidence type="ECO:0000256" key="2">
    <source>
        <dbReference type="SAM" id="SignalP"/>
    </source>
</evidence>
<reference evidence="3" key="3">
    <citation type="submission" date="2025-09" db="UniProtKB">
        <authorList>
            <consortium name="Ensembl"/>
        </authorList>
    </citation>
    <scope>IDENTIFICATION</scope>
    <source>
        <strain evidence="3">Thoroughbred</strain>
    </source>
</reference>
<evidence type="ECO:0000313" key="4">
    <source>
        <dbReference type="Proteomes" id="UP000002281"/>
    </source>
</evidence>
<evidence type="ECO:0000313" key="5">
    <source>
        <dbReference type="VGNC" id="VGNC:50994"/>
    </source>
</evidence>
<sequence length="46" mass="4901">MGTRYLLALFLVLLALAFGAGITPLLGFSQNSRPGPVQEDIPDNRG</sequence>
<protein>
    <submittedName>
        <fullName evidence="3">Apolipoprotein C2</fullName>
    </submittedName>
</protein>
<reference evidence="3 4" key="1">
    <citation type="journal article" date="2009" name="Science">
        <title>Genome sequence, comparative analysis, and population genetics of the domestic horse.</title>
        <authorList>
            <consortium name="Broad Institute Genome Sequencing Platform"/>
            <consortium name="Broad Institute Whole Genome Assembly Team"/>
            <person name="Wade C.M."/>
            <person name="Giulotto E."/>
            <person name="Sigurdsson S."/>
            <person name="Zoli M."/>
            <person name="Gnerre S."/>
            <person name="Imsland F."/>
            <person name="Lear T.L."/>
            <person name="Adelson D.L."/>
            <person name="Bailey E."/>
            <person name="Bellone R.R."/>
            <person name="Bloecker H."/>
            <person name="Distl O."/>
            <person name="Edgar R.C."/>
            <person name="Garber M."/>
            <person name="Leeb T."/>
            <person name="Mauceli E."/>
            <person name="MacLeod J.N."/>
            <person name="Penedo M.C.T."/>
            <person name="Raison J.M."/>
            <person name="Sharpe T."/>
            <person name="Vogel J."/>
            <person name="Andersson L."/>
            <person name="Antczak D.F."/>
            <person name="Biagi T."/>
            <person name="Binns M.M."/>
            <person name="Chowdhary B.P."/>
            <person name="Coleman S.J."/>
            <person name="Della Valle G."/>
            <person name="Fryc S."/>
            <person name="Guerin G."/>
            <person name="Hasegawa T."/>
            <person name="Hill E.W."/>
            <person name="Jurka J."/>
            <person name="Kiialainen A."/>
            <person name="Lindgren G."/>
            <person name="Liu J."/>
            <person name="Magnani E."/>
            <person name="Mickelson J.R."/>
            <person name="Murray J."/>
            <person name="Nergadze S.G."/>
            <person name="Onofrio R."/>
            <person name="Pedroni S."/>
            <person name="Piras M.F."/>
            <person name="Raudsepp T."/>
            <person name="Rocchi M."/>
            <person name="Roeed K.H."/>
            <person name="Ryder O.A."/>
            <person name="Searle S."/>
            <person name="Skow L."/>
            <person name="Swinburne J.E."/>
            <person name="Syvaenen A.C."/>
            <person name="Tozaki T."/>
            <person name="Valberg S.J."/>
            <person name="Vaudin M."/>
            <person name="White J.R."/>
            <person name="Zody M.C."/>
            <person name="Lander E.S."/>
            <person name="Lindblad-Toh K."/>
        </authorList>
    </citation>
    <scope>NUCLEOTIDE SEQUENCE [LARGE SCALE GENOMIC DNA]</scope>
    <source>
        <strain evidence="3 4">Thoroughbred</strain>
    </source>
</reference>
<keyword evidence="4" id="KW-1185">Reference proteome</keyword>
<dbReference type="VGNC" id="VGNC:50994">
    <property type="gene designation" value="APOC2"/>
</dbReference>
<evidence type="ECO:0000256" key="1">
    <source>
        <dbReference type="SAM" id="MobiDB-lite"/>
    </source>
</evidence>
<name>F7A1W7_HORSE</name>
<dbReference type="Ensembl" id="ENSECAT00000014883.4">
    <property type="protein sequence ID" value="ENSECAP00000011918.4"/>
    <property type="gene ID" value="ENSECAG00000014224.4"/>
</dbReference>
<keyword evidence="2" id="KW-0732">Signal</keyword>
<dbReference type="AlphaFoldDB" id="F7A1W7"/>
<feature type="signal peptide" evidence="2">
    <location>
        <begin position="1"/>
        <end position="19"/>
    </location>
</feature>
<dbReference type="PaxDb" id="9796-ENSECAP00000011918"/>
<gene>
    <name evidence="5" type="primary">APOC2</name>
</gene>
<feature type="chain" id="PRO_5040476513" evidence="2">
    <location>
        <begin position="20"/>
        <end position="46"/>
    </location>
</feature>
<feature type="region of interest" description="Disordered" evidence="1">
    <location>
        <begin position="25"/>
        <end position="46"/>
    </location>
</feature>
<dbReference type="Proteomes" id="UP000002281">
    <property type="component" value="Chromosome 10"/>
</dbReference>
<accession>F7A1W7</accession>
<dbReference type="Bgee" id="ENSECAG00000014224">
    <property type="expression patterns" value="Expressed in liver and 14 other cell types or tissues"/>
</dbReference>
<reference evidence="3" key="2">
    <citation type="submission" date="2025-08" db="UniProtKB">
        <authorList>
            <consortium name="Ensembl"/>
        </authorList>
    </citation>
    <scope>IDENTIFICATION</scope>
    <source>
        <strain evidence="3">Thoroughbred</strain>
    </source>
</reference>
<proteinExistence type="predicted"/>
<dbReference type="FunCoup" id="F7A1W7">
    <property type="interactions" value="11"/>
</dbReference>
<dbReference type="STRING" id="9796.ENSECAP00000011918"/>
<dbReference type="HOGENOM" id="CLU_180154_0_0_1"/>
<dbReference type="InParanoid" id="F7A1W7"/>
<evidence type="ECO:0000313" key="3">
    <source>
        <dbReference type="Ensembl" id="ENSECAP00000011918.4"/>
    </source>
</evidence>
<organism evidence="3 4">
    <name type="scientific">Equus caballus</name>
    <name type="common">Horse</name>
    <dbReference type="NCBI Taxonomy" id="9796"/>
    <lineage>
        <taxon>Eukaryota</taxon>
        <taxon>Metazoa</taxon>
        <taxon>Chordata</taxon>
        <taxon>Craniata</taxon>
        <taxon>Vertebrata</taxon>
        <taxon>Euteleostomi</taxon>
        <taxon>Mammalia</taxon>
        <taxon>Eutheria</taxon>
        <taxon>Laurasiatheria</taxon>
        <taxon>Perissodactyla</taxon>
        <taxon>Equidae</taxon>
        <taxon>Equus</taxon>
    </lineage>
</organism>